<comment type="caution">
    <text evidence="2">The sequence shown here is derived from an EMBL/GenBank/DDBJ whole genome shotgun (WGS) entry which is preliminary data.</text>
</comment>
<organism evidence="2 3">
    <name type="scientific">Rhodopirellula baltica SWK14</name>
    <dbReference type="NCBI Taxonomy" id="993516"/>
    <lineage>
        <taxon>Bacteria</taxon>
        <taxon>Pseudomonadati</taxon>
        <taxon>Planctomycetota</taxon>
        <taxon>Planctomycetia</taxon>
        <taxon>Pirellulales</taxon>
        <taxon>Pirellulaceae</taxon>
        <taxon>Rhodopirellula</taxon>
    </lineage>
</organism>
<sequence>MRWESARNKVGRTKRSAVPAKANSSTPDEDEAMEAKADASSHRANITRLRCTG</sequence>
<dbReference type="Proteomes" id="UP000010959">
    <property type="component" value="Unassembled WGS sequence"/>
</dbReference>
<name>L7CHB1_RHOBT</name>
<proteinExistence type="predicted"/>
<evidence type="ECO:0000256" key="1">
    <source>
        <dbReference type="SAM" id="MobiDB-lite"/>
    </source>
</evidence>
<accession>L7CHB1</accession>
<dbReference type="AlphaFoldDB" id="L7CHB1"/>
<evidence type="ECO:0000313" key="2">
    <source>
        <dbReference type="EMBL" id="ELP33245.1"/>
    </source>
</evidence>
<evidence type="ECO:0000313" key="3">
    <source>
        <dbReference type="Proteomes" id="UP000010959"/>
    </source>
</evidence>
<feature type="region of interest" description="Disordered" evidence="1">
    <location>
        <begin position="1"/>
        <end position="53"/>
    </location>
</feature>
<protein>
    <submittedName>
        <fullName evidence="2">Uncharacterized protein</fullName>
    </submittedName>
</protein>
<reference evidence="2 3" key="1">
    <citation type="journal article" date="2013" name="Mar. Genomics">
        <title>Expression of sulfatases in Rhodopirellula baltica and the diversity of sulfatases in the genus Rhodopirellula.</title>
        <authorList>
            <person name="Wegner C.E."/>
            <person name="Richter-Heitmann T."/>
            <person name="Klindworth A."/>
            <person name="Klockow C."/>
            <person name="Richter M."/>
            <person name="Achstetter T."/>
            <person name="Glockner F.O."/>
            <person name="Harder J."/>
        </authorList>
    </citation>
    <scope>NUCLEOTIDE SEQUENCE [LARGE SCALE GENOMIC DNA]</scope>
    <source>
        <strain evidence="2 3">SWK14</strain>
    </source>
</reference>
<gene>
    <name evidence="2" type="ORF">RBSWK_02812</name>
</gene>
<dbReference type="PATRIC" id="fig|993516.3.peg.2989"/>
<dbReference type="EMBL" id="AMWG01000069">
    <property type="protein sequence ID" value="ELP33245.1"/>
    <property type="molecule type" value="Genomic_DNA"/>
</dbReference>